<dbReference type="InterPro" id="IPR010982">
    <property type="entry name" value="Lambda_DNA-bd_dom_sf"/>
</dbReference>
<evidence type="ECO:0000259" key="1">
    <source>
        <dbReference type="PROSITE" id="PS50943"/>
    </source>
</evidence>
<dbReference type="SMART" id="SM00530">
    <property type="entry name" value="HTH_XRE"/>
    <property type="match status" value="1"/>
</dbReference>
<dbReference type="PROSITE" id="PS50943">
    <property type="entry name" value="HTH_CROC1"/>
    <property type="match status" value="1"/>
</dbReference>
<comment type="caution">
    <text evidence="2">The sequence shown here is derived from an EMBL/GenBank/DDBJ whole genome shotgun (WGS) entry which is preliminary data.</text>
</comment>
<feature type="domain" description="HTH cro/C1-type" evidence="1">
    <location>
        <begin position="13"/>
        <end position="68"/>
    </location>
</feature>
<dbReference type="SUPFAM" id="SSF47413">
    <property type="entry name" value="lambda repressor-like DNA-binding domains"/>
    <property type="match status" value="1"/>
</dbReference>
<dbReference type="RefSeq" id="WP_201947567.1">
    <property type="nucleotide sequence ID" value="NZ_JAERRJ010000005.1"/>
</dbReference>
<dbReference type="EMBL" id="JAERRJ010000005">
    <property type="protein sequence ID" value="MBL1075475.1"/>
    <property type="molecule type" value="Genomic_DNA"/>
</dbReference>
<gene>
    <name evidence="2" type="ORF">JK358_13835</name>
</gene>
<organism evidence="2 3">
    <name type="scientific">Nocardia acididurans</name>
    <dbReference type="NCBI Taxonomy" id="2802282"/>
    <lineage>
        <taxon>Bacteria</taxon>
        <taxon>Bacillati</taxon>
        <taxon>Actinomycetota</taxon>
        <taxon>Actinomycetes</taxon>
        <taxon>Mycobacteriales</taxon>
        <taxon>Nocardiaceae</taxon>
        <taxon>Nocardia</taxon>
    </lineage>
</organism>
<proteinExistence type="predicted"/>
<evidence type="ECO:0000313" key="3">
    <source>
        <dbReference type="Proteomes" id="UP000602198"/>
    </source>
</evidence>
<keyword evidence="3" id="KW-1185">Reference proteome</keyword>
<name>A0ABS1M5M5_9NOCA</name>
<dbReference type="CDD" id="cd00093">
    <property type="entry name" value="HTH_XRE"/>
    <property type="match status" value="1"/>
</dbReference>
<dbReference type="Pfam" id="PF13560">
    <property type="entry name" value="HTH_31"/>
    <property type="match status" value="1"/>
</dbReference>
<dbReference type="Gene3D" id="1.10.260.40">
    <property type="entry name" value="lambda repressor-like DNA-binding domains"/>
    <property type="match status" value="1"/>
</dbReference>
<protein>
    <submittedName>
        <fullName evidence="2">Helix-turn-helix transcriptional regulator</fullName>
    </submittedName>
</protein>
<reference evidence="2 3" key="1">
    <citation type="submission" date="2021-01" db="EMBL/GenBank/DDBJ databases">
        <title>WGS of actinomycetes isolated from Thailand.</title>
        <authorList>
            <person name="Thawai C."/>
        </authorList>
    </citation>
    <scope>NUCLEOTIDE SEQUENCE [LARGE SCALE GENOMIC DNA]</scope>
    <source>
        <strain evidence="2 3">LPG 2</strain>
    </source>
</reference>
<dbReference type="Proteomes" id="UP000602198">
    <property type="component" value="Unassembled WGS sequence"/>
</dbReference>
<evidence type="ECO:0000313" key="2">
    <source>
        <dbReference type="EMBL" id="MBL1075475.1"/>
    </source>
</evidence>
<dbReference type="InterPro" id="IPR001387">
    <property type="entry name" value="Cro/C1-type_HTH"/>
</dbReference>
<accession>A0ABS1M5M5</accession>
<sequence length="410" mass="44278">MNDFPPSEIGRRLREIRAWRGLSLEVAAGLAGISFGYLGRLERGEQALTNRRTLESLAQALRVAPSEFTGRPWETPDGPGTEAYAGVVAVEEALDVCQLGDDPGTRVREWSQVRAALAQLEQCRGAGDYQAIGGQAPELLMELHAMYVRKPDQRQQILIGMIGCYFAMMVMAKRLGVRGLPLLAAKAAQTCAEELDSPQWRGAAMWMRGNVTGSLSRPQQYSRAVALADELTAGTDDPQVLQAYGMLHLSASLAAAVQSDRSTAETHLDEAAAAADRMEKDVGEFARMWFGRVNVGIWRSSIGLELGDGPKAVEAVHGLHIAAIPDAARLAGFYSEAGRVLLAEPQTRDNGLGLLLKAETLAPQRVRSDLFVREAVADQLRTARRDAGGRNLRGLAWRLGVAPEAGSSPN</sequence>